<organism evidence="2 3">
    <name type="scientific">Fusarium vanettenii (strain ATCC MYA-4622 / CBS 123669 / FGSC 9596 / NRRL 45880 / 77-13-4)</name>
    <name type="common">Fusarium solani subsp. pisi</name>
    <dbReference type="NCBI Taxonomy" id="660122"/>
    <lineage>
        <taxon>Eukaryota</taxon>
        <taxon>Fungi</taxon>
        <taxon>Dikarya</taxon>
        <taxon>Ascomycota</taxon>
        <taxon>Pezizomycotina</taxon>
        <taxon>Sordariomycetes</taxon>
        <taxon>Hypocreomycetidae</taxon>
        <taxon>Hypocreales</taxon>
        <taxon>Nectriaceae</taxon>
        <taxon>Fusarium</taxon>
        <taxon>Fusarium solani species complex</taxon>
        <taxon>Fusarium vanettenii</taxon>
    </lineage>
</organism>
<dbReference type="OrthoDB" id="5362512at2759"/>
<dbReference type="AlphaFoldDB" id="C7Z2N8"/>
<dbReference type="Proteomes" id="UP000005206">
    <property type="component" value="Chromosome 12"/>
</dbReference>
<dbReference type="VEuPathDB" id="FungiDB:NECHADRAFT_53777"/>
<proteinExistence type="predicted"/>
<evidence type="ECO:0000259" key="1">
    <source>
        <dbReference type="Pfam" id="PF06985"/>
    </source>
</evidence>
<dbReference type="RefSeq" id="XP_003047409.1">
    <property type="nucleotide sequence ID" value="XM_003047363.1"/>
</dbReference>
<dbReference type="InParanoid" id="C7Z2N8"/>
<accession>C7Z2N8</accession>
<keyword evidence="3" id="KW-1185">Reference proteome</keyword>
<name>C7Z2N8_FUSV7</name>
<dbReference type="GeneID" id="9676065"/>
<feature type="non-terminal residue" evidence="2">
    <location>
        <position position="194"/>
    </location>
</feature>
<dbReference type="Pfam" id="PF06985">
    <property type="entry name" value="HET"/>
    <property type="match status" value="1"/>
</dbReference>
<dbReference type="InterPro" id="IPR010730">
    <property type="entry name" value="HET"/>
</dbReference>
<evidence type="ECO:0000313" key="3">
    <source>
        <dbReference type="Proteomes" id="UP000005206"/>
    </source>
</evidence>
<gene>
    <name evidence="2" type="ORF">NECHADRAFT_53777</name>
</gene>
<reference evidence="2 3" key="1">
    <citation type="journal article" date="2009" name="PLoS Genet.">
        <title>The genome of Nectria haematococca: contribution of supernumerary chromosomes to gene expansion.</title>
        <authorList>
            <person name="Coleman J.J."/>
            <person name="Rounsley S.D."/>
            <person name="Rodriguez-Carres M."/>
            <person name="Kuo A."/>
            <person name="Wasmann C.C."/>
            <person name="Grimwood J."/>
            <person name="Schmutz J."/>
            <person name="Taga M."/>
            <person name="White G.J."/>
            <person name="Zhou S."/>
            <person name="Schwartz D.C."/>
            <person name="Freitag M."/>
            <person name="Ma L.J."/>
            <person name="Danchin E.G."/>
            <person name="Henrissat B."/>
            <person name="Coutinho P.M."/>
            <person name="Nelson D.R."/>
            <person name="Straney D."/>
            <person name="Napoli C.A."/>
            <person name="Barker B.M."/>
            <person name="Gribskov M."/>
            <person name="Rep M."/>
            <person name="Kroken S."/>
            <person name="Molnar I."/>
            <person name="Rensing C."/>
            <person name="Kennell J.C."/>
            <person name="Zamora J."/>
            <person name="Farman M.L."/>
            <person name="Selker E.U."/>
            <person name="Salamov A."/>
            <person name="Shapiro H."/>
            <person name="Pangilinan J."/>
            <person name="Lindquist E."/>
            <person name="Lamers C."/>
            <person name="Grigoriev I.V."/>
            <person name="Geiser D.M."/>
            <person name="Covert S.F."/>
            <person name="Temporini E."/>
            <person name="Vanetten H.D."/>
        </authorList>
    </citation>
    <scope>NUCLEOTIDE SEQUENCE [LARGE SCALE GENOMIC DNA]</scope>
    <source>
        <strain evidence="3">ATCC MYA-4622 / CBS 123669 / FGSC 9596 / NRRL 45880 / 77-13-4</strain>
    </source>
</reference>
<evidence type="ECO:0000313" key="2">
    <source>
        <dbReference type="EMBL" id="EEU41696.1"/>
    </source>
</evidence>
<dbReference type="OMA" id="RSWINEC"/>
<feature type="non-terminal residue" evidence="2">
    <location>
        <position position="1"/>
    </location>
</feature>
<sequence>MLEGPIDATVSHGFQAQRAGALAFLPTRILDTRQDECIHRIREWIFRCKNQHPSCSHQGLAGSHLPSRVIEVGYPPKLYESQGERAHYITLSHCWGTSQHFVTTSENIQDLRTEIPWMSLPKTFQDAILITRNLGIRFLWIDSLCIMQDKRSDWELELAKMGDNYKNSFLTIAAASAVDDQAGFLGPRGTTSIL</sequence>
<feature type="domain" description="Heterokaryon incompatibility" evidence="1">
    <location>
        <begin position="88"/>
        <end position="188"/>
    </location>
</feature>
<dbReference type="KEGG" id="nhe:NECHADRAFT_53777"/>
<protein>
    <recommendedName>
        <fullName evidence="1">Heterokaryon incompatibility domain-containing protein</fullName>
    </recommendedName>
</protein>
<dbReference type="HOGENOM" id="CLU_102622_1_1_1"/>
<dbReference type="eggNOG" id="ENOG502SN86">
    <property type="taxonomic scope" value="Eukaryota"/>
</dbReference>
<dbReference type="EMBL" id="GG698907">
    <property type="protein sequence ID" value="EEU41696.1"/>
    <property type="molecule type" value="Genomic_DNA"/>
</dbReference>
<dbReference type="PANTHER" id="PTHR33112:SF16">
    <property type="entry name" value="HETEROKARYON INCOMPATIBILITY DOMAIN-CONTAINING PROTEIN"/>
    <property type="match status" value="1"/>
</dbReference>
<dbReference type="PANTHER" id="PTHR33112">
    <property type="entry name" value="DOMAIN PROTEIN, PUTATIVE-RELATED"/>
    <property type="match status" value="1"/>
</dbReference>
<dbReference type="STRING" id="660122.C7Z2N8"/>